<dbReference type="RefSeq" id="WP_054631312.1">
    <property type="nucleotide sequence ID" value="NZ_CDNJ01000026.1"/>
</dbReference>
<evidence type="ECO:0000256" key="2">
    <source>
        <dbReference type="ARBA" id="ARBA00023004"/>
    </source>
</evidence>
<dbReference type="EMBL" id="LN679999">
    <property type="protein sequence ID" value="CEJ75530.1"/>
    <property type="molecule type" value="Genomic_DNA"/>
</dbReference>
<evidence type="ECO:0000256" key="1">
    <source>
        <dbReference type="ARBA" id="ARBA00022723"/>
    </source>
</evidence>
<dbReference type="PANTHER" id="PTHR40447">
    <property type="entry name" value="ANAEROBIC SULFITE REDUCTASE SUBUNIT A"/>
    <property type="match status" value="1"/>
</dbReference>
<keyword evidence="1" id="KW-0479">Metal-binding</keyword>
<name>A0ABP1XZJ3_PARSO</name>
<dbReference type="PROSITE" id="PS00198">
    <property type="entry name" value="4FE4S_FER_1"/>
    <property type="match status" value="1"/>
</dbReference>
<feature type="domain" description="4Fe-4S ferredoxin-type" evidence="4">
    <location>
        <begin position="295"/>
        <end position="326"/>
    </location>
</feature>
<evidence type="ECO:0000313" key="5">
    <source>
        <dbReference type="EMBL" id="CEJ75530.1"/>
    </source>
</evidence>
<dbReference type="PROSITE" id="PS51379">
    <property type="entry name" value="4FE4S_FER_2"/>
    <property type="match status" value="2"/>
</dbReference>
<evidence type="ECO:0000256" key="3">
    <source>
        <dbReference type="ARBA" id="ARBA00023014"/>
    </source>
</evidence>
<keyword evidence="6" id="KW-1185">Reference proteome</keyword>
<dbReference type="Proteomes" id="UP000032811">
    <property type="component" value="Plasmid pCS1"/>
</dbReference>
<dbReference type="GeneID" id="97539256"/>
<keyword evidence="5" id="KW-0614">Plasmid</keyword>
<dbReference type="InterPro" id="IPR017900">
    <property type="entry name" value="4Fe4S_Fe_S_CS"/>
</dbReference>
<keyword evidence="2" id="KW-0408">Iron</keyword>
<feature type="domain" description="4Fe-4S ferredoxin-type" evidence="4">
    <location>
        <begin position="214"/>
        <end position="246"/>
    </location>
</feature>
<sequence>MDYKLSLNQADKILNDLQKEYRIYAPKVFEGEGRHSYTNFVKYGEINSFSEVEYKTKSQGSPKEVLLPINHTLAIKINGQEISTTKDTDERKILILLRSCDIHGITRIDKTFINDEYYKNRRDKVKFMVMECPKSWDTCFCVSLGTNKTDNYSMGIKFDENTISIKVKDNEFEKYFENNFTEDNFEIRFAIENEMKVKVPNIEIWDKQALDKVKSLDIWNEYKNRCIGCGACNMSCITCTCMLTSNIVHRENKDLEEKRRTWNGCQLVKSSALKTKSMPQIVPTRVRQRVLDKFYRPKLKESKEQVCVGCGRCIDACPRYINFANTVNRVSSELDNIYKEFGREINE</sequence>
<dbReference type="PANTHER" id="PTHR40447:SF1">
    <property type="entry name" value="ANAEROBIC SULFITE REDUCTASE SUBUNIT A"/>
    <property type="match status" value="1"/>
</dbReference>
<geneLocation type="plasmid" evidence="5 6">
    <name>pCS1</name>
</geneLocation>
<reference evidence="5 6" key="1">
    <citation type="submission" date="2014-11" db="EMBL/GenBank/DDBJ databases">
        <authorList>
            <person name="Aslett M.A."/>
            <person name="De Silva N."/>
        </authorList>
    </citation>
    <scope>NUCLEOTIDE SEQUENCE [LARGE SCALE GENOMIC DNA]</scope>
    <source>
        <strain evidence="5 6">ATCC9714</strain>
        <plasmid evidence="5 6">pCS1</plasmid>
    </source>
</reference>
<evidence type="ECO:0000259" key="4">
    <source>
        <dbReference type="PROSITE" id="PS51379"/>
    </source>
</evidence>
<organism evidence="5 6">
    <name type="scientific">Paraclostridium sordellii</name>
    <name type="common">Clostridium sordellii</name>
    <dbReference type="NCBI Taxonomy" id="1505"/>
    <lineage>
        <taxon>Bacteria</taxon>
        <taxon>Bacillati</taxon>
        <taxon>Bacillota</taxon>
        <taxon>Clostridia</taxon>
        <taxon>Peptostreptococcales</taxon>
        <taxon>Peptostreptococcaceae</taxon>
        <taxon>Paraclostridium</taxon>
    </lineage>
</organism>
<accession>A0ABP1XZJ3</accession>
<dbReference type="SUPFAM" id="SSF54862">
    <property type="entry name" value="4Fe-4S ferredoxins"/>
    <property type="match status" value="1"/>
</dbReference>
<protein>
    <submittedName>
        <fullName evidence="5">Anaerobic sulfite reductase subunit A</fullName>
    </submittedName>
</protein>
<evidence type="ECO:0000313" key="6">
    <source>
        <dbReference type="Proteomes" id="UP000032811"/>
    </source>
</evidence>
<keyword evidence="3" id="KW-0411">Iron-sulfur</keyword>
<proteinExistence type="predicted"/>
<gene>
    <name evidence="5" type="primary">asrA</name>
    <name evidence="5" type="ORF">ATCC9714PCS11_00711</name>
</gene>
<dbReference type="Pfam" id="PF17179">
    <property type="entry name" value="Fer4_22"/>
    <property type="match status" value="1"/>
</dbReference>
<dbReference type="InterPro" id="IPR017896">
    <property type="entry name" value="4Fe4S_Fe-S-bd"/>
</dbReference>